<feature type="compositionally biased region" description="Low complexity" evidence="1">
    <location>
        <begin position="656"/>
        <end position="670"/>
    </location>
</feature>
<dbReference type="SUPFAM" id="SSF53067">
    <property type="entry name" value="Actin-like ATPase domain"/>
    <property type="match status" value="1"/>
</dbReference>
<feature type="compositionally biased region" description="Low complexity" evidence="1">
    <location>
        <begin position="192"/>
        <end position="210"/>
    </location>
</feature>
<feature type="compositionally biased region" description="Acidic residues" evidence="1">
    <location>
        <begin position="249"/>
        <end position="265"/>
    </location>
</feature>
<dbReference type="InterPro" id="IPR043129">
    <property type="entry name" value="ATPase_NBD"/>
</dbReference>
<feature type="compositionally biased region" description="Low complexity" evidence="1">
    <location>
        <begin position="548"/>
        <end position="598"/>
    </location>
</feature>
<protein>
    <submittedName>
        <fullName evidence="2">Uncharacterized protein</fullName>
    </submittedName>
</protein>
<dbReference type="STRING" id="1317124.DW2_01095"/>
<evidence type="ECO:0000313" key="3">
    <source>
        <dbReference type="Proteomes" id="UP000028607"/>
    </source>
</evidence>
<reference evidence="2 3" key="2">
    <citation type="journal article" date="2015" name="Antonie Van Leeuwenhoek">
        <title>Thioclava indica sp. nov., isolated from surface seawater of the Indian Ocean.</title>
        <authorList>
            <person name="Liu Y."/>
            <person name="Lai Q."/>
            <person name="Du J."/>
            <person name="Xu H."/>
            <person name="Jiang L."/>
            <person name="Shao Z."/>
        </authorList>
    </citation>
    <scope>NUCLEOTIDE SEQUENCE [LARGE SCALE GENOMIC DNA]</scope>
    <source>
        <strain evidence="2 3">13D2W-2</strain>
    </source>
</reference>
<accession>A0A085U164</accession>
<feature type="compositionally biased region" description="Basic and acidic residues" evidence="1">
    <location>
        <begin position="211"/>
        <end position="224"/>
    </location>
</feature>
<dbReference type="OrthoDB" id="7870459at2"/>
<dbReference type="Proteomes" id="UP000028607">
    <property type="component" value="Unassembled WGS sequence"/>
</dbReference>
<feature type="compositionally biased region" description="Low complexity" evidence="1">
    <location>
        <begin position="475"/>
        <end position="534"/>
    </location>
</feature>
<feature type="compositionally biased region" description="Low complexity" evidence="1">
    <location>
        <begin position="301"/>
        <end position="316"/>
    </location>
</feature>
<feature type="compositionally biased region" description="Polar residues" evidence="1">
    <location>
        <begin position="412"/>
        <end position="423"/>
    </location>
</feature>
<feature type="compositionally biased region" description="Low complexity" evidence="1">
    <location>
        <begin position="278"/>
        <end position="291"/>
    </location>
</feature>
<dbReference type="eggNOG" id="ENOG502Z7MY">
    <property type="taxonomic scope" value="Bacteria"/>
</dbReference>
<dbReference type="EMBL" id="AQRC01000001">
    <property type="protein sequence ID" value="KFE36711.1"/>
    <property type="molecule type" value="Genomic_DNA"/>
</dbReference>
<comment type="caution">
    <text evidence="2">The sequence shown here is derived from an EMBL/GenBank/DDBJ whole genome shotgun (WGS) entry which is preliminary data.</text>
</comment>
<feature type="compositionally biased region" description="Pro residues" evidence="1">
    <location>
        <begin position="615"/>
        <end position="628"/>
    </location>
</feature>
<keyword evidence="3" id="KW-1185">Reference proteome</keyword>
<evidence type="ECO:0000256" key="1">
    <source>
        <dbReference type="SAM" id="MobiDB-lite"/>
    </source>
</evidence>
<proteinExistence type="predicted"/>
<evidence type="ECO:0000313" key="2">
    <source>
        <dbReference type="EMBL" id="KFE36711.1"/>
    </source>
</evidence>
<dbReference type="PATRIC" id="fig|1317124.6.peg.215"/>
<feature type="compositionally biased region" description="Basic and acidic residues" evidence="1">
    <location>
        <begin position="367"/>
        <end position="382"/>
    </location>
</feature>
<feature type="compositionally biased region" description="Basic and acidic residues" evidence="1">
    <location>
        <begin position="676"/>
        <end position="691"/>
    </location>
</feature>
<gene>
    <name evidence="2" type="ORF">DW2_01095</name>
</gene>
<feature type="region of interest" description="Disordered" evidence="1">
    <location>
        <begin position="471"/>
        <end position="746"/>
    </location>
</feature>
<dbReference type="AlphaFoldDB" id="A0A085U164"/>
<dbReference type="RefSeq" id="WP_038142653.1">
    <property type="nucleotide sequence ID" value="NZ_AQRC01000001.1"/>
</dbReference>
<feature type="compositionally biased region" description="Pro residues" evidence="1">
    <location>
        <begin position="535"/>
        <end position="547"/>
    </location>
</feature>
<reference evidence="3" key="1">
    <citation type="submission" date="2013-04" db="EMBL/GenBank/DDBJ databases">
        <title>Thioclava sp. 13D2W-2 Genome Sequencing.</title>
        <authorList>
            <person name="Lai Q."/>
            <person name="Li G."/>
            <person name="Shao Z."/>
        </authorList>
    </citation>
    <scope>NUCLEOTIDE SEQUENCE [LARGE SCALE GENOMIC DNA]</scope>
    <source>
        <strain evidence="3">13D2W-2</strain>
    </source>
</reference>
<feature type="region of interest" description="Disordered" evidence="1">
    <location>
        <begin position="192"/>
        <end position="443"/>
    </location>
</feature>
<organism evidence="2 3">
    <name type="scientific">Thioclava atlantica</name>
    <dbReference type="NCBI Taxonomy" id="1317124"/>
    <lineage>
        <taxon>Bacteria</taxon>
        <taxon>Pseudomonadati</taxon>
        <taxon>Pseudomonadota</taxon>
        <taxon>Alphaproteobacteria</taxon>
        <taxon>Rhodobacterales</taxon>
        <taxon>Paracoccaceae</taxon>
        <taxon>Thioclava</taxon>
    </lineage>
</organism>
<feature type="compositionally biased region" description="Low complexity" evidence="1">
    <location>
        <begin position="726"/>
        <end position="738"/>
    </location>
</feature>
<name>A0A085U164_9RHOB</name>
<feature type="region of interest" description="Disordered" evidence="1">
    <location>
        <begin position="791"/>
        <end position="815"/>
    </location>
</feature>
<sequence length="896" mass="91881">MKPEFALILSHDGIALARRAKEGWALMGDASLEAEEPQAAIVALHDKARQVASRGFASKLVLPDTQILYTAIYAPGPSPAQRRKQIEVALEGMTPYAVPDLVYDFTGGGQTVQVAVIARETLAEAERFAEEYGFCPVSFVAAPDPADYPSEPHFGLTSVVARYLPEGARVDPDTAPVRLLSADTAVVEEVAEVAPAESAPSPDALPASAAEAREDATVETRSPDGTEATDETPLTEEAKTDSQSSGDEPAPEGEPQDIETGDETPEPAATQNDETPRAAEPATEETATTASEADEEESEPASEPAAETAAAVSFATRRAVSGLTPADEAPPRLAGMARFSPAREAGEQANLEQADITAPSLKLPGLTERERSTSKAKDDPAANKRVAVTAKDMPGQAPSVPTLKTEALRPASTKTSGGTTPPRTETDLTVFGAQKSLSSSRKPRHLGLLAAGGAALLLALVALWSQLLTNPAPPEASVQTTAAAPAASEAQAPASEQVAEAAEPSSEPAAAGTDTAAEEPAPTAPEEPQATATAEPPPAQMPAPMPALPEIALAPPASTTPPQTETAAPPTAAESDAAPAPDASADTAPATTAPAEDTVAQAAPEPSLPPFTAAPLPPPETPPPPPTPEGVEMPGGFTLFAGKPARLPRGRPESVTQASAAAAQAATAAQGPDPKAQPHPELRDTRPRPRPDTISGQSGAATPAETPASVAQGDIPHPPARPQTIQDAVRAAVAAQDAAAEENRAPFVGATPLAVARSPEPPEKPRNFSRSVETALAAAIAAEPAPSANVAAAAPAKPEDIDEPEPVAPAPKLPTSASVAKQATEKNAINLRKLNLIGLYGSSANRRALVRLPTGRFIKVGVGDRLDGGTVTAIGSSQLTYRKNRRDYTLKLLGEG</sequence>